<dbReference type="InterPro" id="IPR017850">
    <property type="entry name" value="Alkaline_phosphatase_core_sf"/>
</dbReference>
<accession>A0A172UN63</accession>
<keyword evidence="2" id="KW-0732">Signal</keyword>
<evidence type="ECO:0000256" key="2">
    <source>
        <dbReference type="SAM" id="SignalP"/>
    </source>
</evidence>
<proteinExistence type="predicted"/>
<protein>
    <submittedName>
        <fullName evidence="3">Phosphodiesterase</fullName>
    </submittedName>
</protein>
<dbReference type="Proteomes" id="UP000077143">
    <property type="component" value="Chromosome"/>
</dbReference>
<dbReference type="KEGG" id="madi:A7U43_14765"/>
<dbReference type="InterPro" id="IPR002591">
    <property type="entry name" value="Phosphodiest/P_Trfase"/>
</dbReference>
<dbReference type="PANTHER" id="PTHR10151:SF120">
    <property type="entry name" value="BIS(5'-ADENOSYL)-TRIPHOSPHATASE"/>
    <property type="match status" value="1"/>
</dbReference>
<sequence>MGYAKHIGRVGALAVTLGVGVALASAPSALAETGDSSSSASSSSSSSDSSSTSTKSGTSAGSSPSGTGTKTTAKSLRSAAGAHSGGDTVGIPLADRTSPVRATTARTARTGPRSVGSPRASEAGVTLITIDVNPAAPLVNPEPGTPPVEAPAALAALGAVRDELERNTLRRNATAGAQIGVASVDTPNVLVIGVDGTNLSRVLADPTNVNFFNLIQNSSTAPSSIVGHTTISNPSWSTILTGNWGERTGVINNIFTPWTYNKWPTVFNQLEEDHDEGIQTTAVANWDVIAAIAAAGGDLGADLVRYIGKREDDPNWLKTDDAVGDTTELIIADSDPTVANFVFSYFVGVDENGHMYGGASEQYKLALNNFDRNLGEIMDAVEAWETVNNEEWTVVLVTDHGHQPQRGLGHGFQSPDETETFVIVNGPGFTPGAISLQYEIVDVTPTVVTLFGGTPRTTQGTSMTELTNNVIPVNNDAALRAALQDLISKNGYPDTVTNIALGARTIFASIPYFLVDIVDGIVGGIKTVAAQNIPVVSLLAGLAVVPVRFVGDLGYVATNFVAQIVARITGVTGASIYPFWPPAAPDFPSYTPPAPPSMLVGLQVCADPALGARCVDPSIAV</sequence>
<evidence type="ECO:0000313" key="4">
    <source>
        <dbReference type="Proteomes" id="UP000077143"/>
    </source>
</evidence>
<gene>
    <name evidence="3" type="ORF">A7U43_14765</name>
</gene>
<dbReference type="PANTHER" id="PTHR10151">
    <property type="entry name" value="ECTONUCLEOTIDE PYROPHOSPHATASE/PHOSPHODIESTERASE"/>
    <property type="match status" value="1"/>
</dbReference>
<dbReference type="EMBL" id="CP015596">
    <property type="protein sequence ID" value="ANE80398.1"/>
    <property type="molecule type" value="Genomic_DNA"/>
</dbReference>
<feature type="compositionally biased region" description="Low complexity" evidence="1">
    <location>
        <begin position="101"/>
        <end position="110"/>
    </location>
</feature>
<dbReference type="SUPFAM" id="SSF53649">
    <property type="entry name" value="Alkaline phosphatase-like"/>
    <property type="match status" value="1"/>
</dbReference>
<dbReference type="Gene3D" id="3.40.720.10">
    <property type="entry name" value="Alkaline Phosphatase, subunit A"/>
    <property type="match status" value="1"/>
</dbReference>
<feature type="region of interest" description="Disordered" evidence="1">
    <location>
        <begin position="28"/>
        <end position="120"/>
    </location>
</feature>
<feature type="compositionally biased region" description="Low complexity" evidence="1">
    <location>
        <begin position="33"/>
        <end position="75"/>
    </location>
</feature>
<dbReference type="GO" id="GO:0016787">
    <property type="term" value="F:hydrolase activity"/>
    <property type="evidence" value="ECO:0007669"/>
    <property type="project" value="UniProtKB-ARBA"/>
</dbReference>
<organism evidence="3 4">
    <name type="scientific">Mycobacterium adipatum</name>
    <dbReference type="NCBI Taxonomy" id="1682113"/>
    <lineage>
        <taxon>Bacteria</taxon>
        <taxon>Bacillati</taxon>
        <taxon>Actinomycetota</taxon>
        <taxon>Actinomycetes</taxon>
        <taxon>Mycobacteriales</taxon>
        <taxon>Mycobacteriaceae</taxon>
        <taxon>Mycobacterium</taxon>
    </lineage>
</organism>
<dbReference type="AlphaFoldDB" id="A0A172UN63"/>
<dbReference type="Pfam" id="PF01663">
    <property type="entry name" value="Phosphodiest"/>
    <property type="match status" value="1"/>
</dbReference>
<keyword evidence="4" id="KW-1185">Reference proteome</keyword>
<name>A0A172UN63_9MYCO</name>
<reference evidence="3 4" key="1">
    <citation type="submission" date="2016-05" db="EMBL/GenBank/DDBJ databases">
        <title>Complete genome sequence of a phthalic acid esters degrading Mycobacterium sp. YC-RL4.</title>
        <authorList>
            <person name="Ren L."/>
            <person name="Fan S."/>
            <person name="Ruth N."/>
            <person name="Jia Y."/>
            <person name="Wang J."/>
            <person name="Qiao C."/>
        </authorList>
    </citation>
    <scope>NUCLEOTIDE SEQUENCE [LARGE SCALE GENOMIC DNA]</scope>
    <source>
        <strain evidence="3 4">YC-RL4</strain>
    </source>
</reference>
<evidence type="ECO:0000313" key="3">
    <source>
        <dbReference type="EMBL" id="ANE80398.1"/>
    </source>
</evidence>
<evidence type="ECO:0000256" key="1">
    <source>
        <dbReference type="SAM" id="MobiDB-lite"/>
    </source>
</evidence>
<feature type="signal peptide" evidence="2">
    <location>
        <begin position="1"/>
        <end position="31"/>
    </location>
</feature>
<dbReference type="STRING" id="1682113.A7U43_14765"/>
<feature type="chain" id="PRO_5008002244" evidence="2">
    <location>
        <begin position="32"/>
        <end position="621"/>
    </location>
</feature>